<gene>
    <name evidence="2" type="ORF">D1Y85_05685</name>
</gene>
<dbReference type="SUPFAM" id="SSF55729">
    <property type="entry name" value="Acyl-CoA N-acyltransferases (Nat)"/>
    <property type="match status" value="1"/>
</dbReference>
<feature type="domain" description="N-acetyltransferase" evidence="1">
    <location>
        <begin position="10"/>
        <end position="166"/>
    </location>
</feature>
<evidence type="ECO:0000259" key="1">
    <source>
        <dbReference type="PROSITE" id="PS51186"/>
    </source>
</evidence>
<dbReference type="InterPro" id="IPR051531">
    <property type="entry name" value="N-acetyltransferase"/>
</dbReference>
<dbReference type="OrthoDB" id="5292292at2"/>
<keyword evidence="2" id="KW-0808">Transferase</keyword>
<protein>
    <submittedName>
        <fullName evidence="2">N-acetyltransferase</fullName>
    </submittedName>
</protein>
<proteinExistence type="predicted"/>
<evidence type="ECO:0000313" key="2">
    <source>
        <dbReference type="EMBL" id="RQH08493.1"/>
    </source>
</evidence>
<dbReference type="PANTHER" id="PTHR43792">
    <property type="entry name" value="GNAT FAMILY, PUTATIVE (AFU_ORTHOLOGUE AFUA_3G00765)-RELATED-RELATED"/>
    <property type="match status" value="1"/>
</dbReference>
<dbReference type="InterPro" id="IPR016181">
    <property type="entry name" value="Acyl_CoA_acyltransferase"/>
</dbReference>
<name>A0A3N6P4B0_9BURK</name>
<reference evidence="2 3" key="1">
    <citation type="submission" date="2018-11" db="EMBL/GenBank/DDBJ databases">
        <title>Paraburkholderia sp. DHOA04, isolated from soil.</title>
        <authorList>
            <person name="Gao Z.-H."/>
            <person name="Qiu L.-H."/>
            <person name="Fu J.-C."/>
        </authorList>
    </citation>
    <scope>NUCLEOTIDE SEQUENCE [LARGE SCALE GENOMIC DNA]</scope>
    <source>
        <strain evidence="2 3">DHOA04</strain>
    </source>
</reference>
<keyword evidence="3" id="KW-1185">Reference proteome</keyword>
<dbReference type="RefSeq" id="WP_124150058.1">
    <property type="nucleotide sequence ID" value="NZ_RQIS01000003.1"/>
</dbReference>
<dbReference type="EMBL" id="RQIS01000003">
    <property type="protein sequence ID" value="RQH08493.1"/>
    <property type="molecule type" value="Genomic_DNA"/>
</dbReference>
<dbReference type="Proteomes" id="UP000272778">
    <property type="component" value="Unassembled WGS sequence"/>
</dbReference>
<accession>A0A3N6P4B0</accession>
<dbReference type="PROSITE" id="PS51186">
    <property type="entry name" value="GNAT"/>
    <property type="match status" value="1"/>
</dbReference>
<sequence length="192" mass="21235">MIDVIESPRLLLAPFSPADADEAYPCMTPSLTRYMVSEPPASPDEFAASWRAWIEACADGTEWVFTVREKMNNRFLGLAGLGRIQTPNPELGIWIRESRQGNGFGREAVTCLYLWAGANFDCSCFIYPVAEDNYFSRRIAESLGGVVTNSGATPKYRYVVYSIPRYRPVPDASFANATTRSTCEPQPGAIGL</sequence>
<organism evidence="2 3">
    <name type="scientific">Paraburkholderia dinghuensis</name>
    <dbReference type="NCBI Taxonomy" id="2305225"/>
    <lineage>
        <taxon>Bacteria</taxon>
        <taxon>Pseudomonadati</taxon>
        <taxon>Pseudomonadota</taxon>
        <taxon>Betaproteobacteria</taxon>
        <taxon>Burkholderiales</taxon>
        <taxon>Burkholderiaceae</taxon>
        <taxon>Paraburkholderia</taxon>
    </lineage>
</organism>
<dbReference type="AlphaFoldDB" id="A0A3N6P4B0"/>
<dbReference type="GO" id="GO:0016747">
    <property type="term" value="F:acyltransferase activity, transferring groups other than amino-acyl groups"/>
    <property type="evidence" value="ECO:0007669"/>
    <property type="project" value="InterPro"/>
</dbReference>
<dbReference type="Gene3D" id="3.40.630.30">
    <property type="match status" value="1"/>
</dbReference>
<evidence type="ECO:0000313" key="3">
    <source>
        <dbReference type="Proteomes" id="UP000272778"/>
    </source>
</evidence>
<dbReference type="Pfam" id="PF13302">
    <property type="entry name" value="Acetyltransf_3"/>
    <property type="match status" value="1"/>
</dbReference>
<comment type="caution">
    <text evidence="2">The sequence shown here is derived from an EMBL/GenBank/DDBJ whole genome shotgun (WGS) entry which is preliminary data.</text>
</comment>
<dbReference type="InterPro" id="IPR000182">
    <property type="entry name" value="GNAT_dom"/>
</dbReference>